<evidence type="ECO:0000256" key="6">
    <source>
        <dbReference type="PIRNR" id="PIRNR000862"/>
    </source>
</evidence>
<dbReference type="Pfam" id="PF00561">
    <property type="entry name" value="Abhydrolase_1"/>
    <property type="match status" value="1"/>
</dbReference>
<evidence type="ECO:0000256" key="2">
    <source>
        <dbReference type="ARBA" id="ARBA00022729"/>
    </source>
</evidence>
<evidence type="ECO:0000256" key="5">
    <source>
        <dbReference type="ARBA" id="ARBA00023180"/>
    </source>
</evidence>
<dbReference type="InterPro" id="IPR000073">
    <property type="entry name" value="AB_hydrolase_1"/>
</dbReference>
<feature type="domain" description="AB hydrolase-1" evidence="7">
    <location>
        <begin position="95"/>
        <end position="226"/>
    </location>
</feature>
<evidence type="ECO:0000256" key="1">
    <source>
        <dbReference type="ARBA" id="ARBA00010701"/>
    </source>
</evidence>
<dbReference type="Proteomes" id="UP000069940">
    <property type="component" value="Unassembled WGS sequence"/>
</dbReference>
<keyword evidence="3 6" id="KW-0442">Lipid degradation</keyword>
<organism evidence="8 9">
    <name type="scientific">Aedes albopictus</name>
    <name type="common">Asian tiger mosquito</name>
    <name type="synonym">Stegomyia albopicta</name>
    <dbReference type="NCBI Taxonomy" id="7160"/>
    <lineage>
        <taxon>Eukaryota</taxon>
        <taxon>Metazoa</taxon>
        <taxon>Ecdysozoa</taxon>
        <taxon>Arthropoda</taxon>
        <taxon>Hexapoda</taxon>
        <taxon>Insecta</taxon>
        <taxon>Pterygota</taxon>
        <taxon>Neoptera</taxon>
        <taxon>Endopterygota</taxon>
        <taxon>Diptera</taxon>
        <taxon>Nematocera</taxon>
        <taxon>Culicoidea</taxon>
        <taxon>Culicidae</taxon>
        <taxon>Culicinae</taxon>
        <taxon>Aedini</taxon>
        <taxon>Aedes</taxon>
        <taxon>Stegomyia</taxon>
    </lineage>
</organism>
<keyword evidence="9" id="KW-1185">Reference proteome</keyword>
<evidence type="ECO:0000313" key="8">
    <source>
        <dbReference type="EnsemblMetazoa" id="AALFPA23_011046.P15606"/>
    </source>
</evidence>
<evidence type="ECO:0000256" key="4">
    <source>
        <dbReference type="ARBA" id="ARBA00023098"/>
    </source>
</evidence>
<reference evidence="9" key="1">
    <citation type="journal article" date="2015" name="Proc. Natl. Acad. Sci. U.S.A.">
        <title>Genome sequence of the Asian Tiger mosquito, Aedes albopictus, reveals insights into its biology, genetics, and evolution.</title>
        <authorList>
            <person name="Chen X.G."/>
            <person name="Jiang X."/>
            <person name="Gu J."/>
            <person name="Xu M."/>
            <person name="Wu Y."/>
            <person name="Deng Y."/>
            <person name="Zhang C."/>
            <person name="Bonizzoni M."/>
            <person name="Dermauw W."/>
            <person name="Vontas J."/>
            <person name="Armbruster P."/>
            <person name="Huang X."/>
            <person name="Yang Y."/>
            <person name="Zhang H."/>
            <person name="He W."/>
            <person name="Peng H."/>
            <person name="Liu Y."/>
            <person name="Wu K."/>
            <person name="Chen J."/>
            <person name="Lirakis M."/>
            <person name="Topalis P."/>
            <person name="Van Leeuwen T."/>
            <person name="Hall A.B."/>
            <person name="Jiang X."/>
            <person name="Thorpe C."/>
            <person name="Mueller R.L."/>
            <person name="Sun C."/>
            <person name="Waterhouse R.M."/>
            <person name="Yan G."/>
            <person name="Tu Z.J."/>
            <person name="Fang X."/>
            <person name="James A.A."/>
        </authorList>
    </citation>
    <scope>NUCLEOTIDE SEQUENCE [LARGE SCALE GENOMIC DNA]</scope>
    <source>
        <strain evidence="9">Foshan</strain>
    </source>
</reference>
<keyword evidence="4" id="KW-0443">Lipid metabolism</keyword>
<keyword evidence="2" id="KW-0732">Signal</keyword>
<reference evidence="8" key="2">
    <citation type="submission" date="2025-05" db="UniProtKB">
        <authorList>
            <consortium name="EnsemblMetazoa"/>
        </authorList>
    </citation>
    <scope>IDENTIFICATION</scope>
    <source>
        <strain evidence="8">Foshan</strain>
    </source>
</reference>
<name>A0ABM1YPS3_AEDAL</name>
<dbReference type="InterPro" id="IPR029058">
    <property type="entry name" value="AB_hydrolase_fold"/>
</dbReference>
<protein>
    <recommendedName>
        <fullName evidence="6">Lipase</fullName>
    </recommendedName>
</protein>
<proteinExistence type="inferred from homology"/>
<comment type="similarity">
    <text evidence="1 6">Belongs to the AB hydrolase superfamily. Lipase family.</text>
</comment>
<evidence type="ECO:0000259" key="7">
    <source>
        <dbReference type="Pfam" id="PF00561"/>
    </source>
</evidence>
<dbReference type="EnsemblMetazoa" id="AALFPA23_011046.R15606">
    <property type="protein sequence ID" value="AALFPA23_011046.P15606"/>
    <property type="gene ID" value="AALFPA23_011046"/>
</dbReference>
<keyword evidence="6" id="KW-0378">Hydrolase</keyword>
<evidence type="ECO:0000313" key="9">
    <source>
        <dbReference type="Proteomes" id="UP000069940"/>
    </source>
</evidence>
<dbReference type="GeneID" id="109407146"/>
<dbReference type="PIRSF" id="PIRSF000862">
    <property type="entry name" value="Steryl_ester_lip"/>
    <property type="match status" value="1"/>
</dbReference>
<dbReference type="InterPro" id="IPR025483">
    <property type="entry name" value="Lipase_euk"/>
</dbReference>
<dbReference type="SUPFAM" id="SSF53474">
    <property type="entry name" value="alpha/beta-Hydrolases"/>
    <property type="match status" value="1"/>
</dbReference>
<keyword evidence="5" id="KW-0325">Glycoprotein</keyword>
<accession>A0ABM1YPS3</accession>
<dbReference type="PANTHER" id="PTHR11005">
    <property type="entry name" value="LYSOSOMAL ACID LIPASE-RELATED"/>
    <property type="match status" value="1"/>
</dbReference>
<dbReference type="Gene3D" id="3.40.50.1820">
    <property type="entry name" value="alpha/beta hydrolase"/>
    <property type="match status" value="1"/>
</dbReference>
<sequence>MRLIQNHPLEKLFPVFNHLEKIQSVTNHPSSMSNWLSCFQILLAGRALVQAIDPNELLKSTITKHNYPVELHPVTSPDGYHLTMARIPNPRRPILFLMHSFLSSLSEYTVLGPRHSLAFSGFDAGFDVWLANGRGNTFSRSHRSLDPSQKQFWDFSFHEVSTLDLPAMIGYVLNVTGRGKVHYVGHSQGGTNFLVMASMLPEINGKIASAHLSSPVAFWARNTTPMSYLYDELMTMIGVFEQIGLYEIGGRSVGSVMEYVEKAIDGGCISEDMLMLGLWMLVGEHGETLNRTTLNGIRKVFPAGASLRQGLHFLQMMKSERFCLFDYGEQENLRRYGKVAPPNYPLEKITAPVALYYGTNDPFVALKDLDDLARKLPNLVLKQKMDDPKWNHIDFIFGSHGYEAHQLVLKWAKAYES</sequence>
<dbReference type="RefSeq" id="XP_019535690.3">
    <property type="nucleotide sequence ID" value="XM_019680145.3"/>
</dbReference>
<evidence type="ECO:0000256" key="3">
    <source>
        <dbReference type="ARBA" id="ARBA00022963"/>
    </source>
</evidence>